<organism evidence="8 9">
    <name type="scientific">Pestalotiopsis fici (strain W106-1 / CGMCC3.15140)</name>
    <dbReference type="NCBI Taxonomy" id="1229662"/>
    <lineage>
        <taxon>Eukaryota</taxon>
        <taxon>Fungi</taxon>
        <taxon>Dikarya</taxon>
        <taxon>Ascomycota</taxon>
        <taxon>Pezizomycotina</taxon>
        <taxon>Sordariomycetes</taxon>
        <taxon>Xylariomycetidae</taxon>
        <taxon>Amphisphaeriales</taxon>
        <taxon>Sporocadaceae</taxon>
        <taxon>Pestalotiopsis</taxon>
    </lineage>
</organism>
<evidence type="ECO:0000313" key="9">
    <source>
        <dbReference type="Proteomes" id="UP000030651"/>
    </source>
</evidence>
<dbReference type="InterPro" id="IPR011701">
    <property type="entry name" value="MFS"/>
</dbReference>
<feature type="transmembrane region" description="Helical" evidence="6">
    <location>
        <begin position="120"/>
        <end position="139"/>
    </location>
</feature>
<dbReference type="CDD" id="cd17502">
    <property type="entry name" value="MFS_Azr1_MDR_like"/>
    <property type="match status" value="1"/>
</dbReference>
<feature type="transmembrane region" description="Helical" evidence="6">
    <location>
        <begin position="345"/>
        <end position="366"/>
    </location>
</feature>
<feature type="compositionally biased region" description="Basic and acidic residues" evidence="5">
    <location>
        <begin position="1"/>
        <end position="10"/>
    </location>
</feature>
<dbReference type="AlphaFoldDB" id="W3XL65"/>
<dbReference type="Gene3D" id="1.20.1250.20">
    <property type="entry name" value="MFS general substrate transporter like domains"/>
    <property type="match status" value="2"/>
</dbReference>
<feature type="transmembrane region" description="Helical" evidence="6">
    <location>
        <begin position="145"/>
        <end position="167"/>
    </location>
</feature>
<dbReference type="HOGENOM" id="CLU_000960_22_1_1"/>
<proteinExistence type="predicted"/>
<evidence type="ECO:0000256" key="3">
    <source>
        <dbReference type="ARBA" id="ARBA00022989"/>
    </source>
</evidence>
<evidence type="ECO:0000313" key="8">
    <source>
        <dbReference type="EMBL" id="ETS86729.1"/>
    </source>
</evidence>
<keyword evidence="2 6" id="KW-0812">Transmembrane</keyword>
<feature type="transmembrane region" description="Helical" evidence="6">
    <location>
        <begin position="284"/>
        <end position="306"/>
    </location>
</feature>
<dbReference type="FunCoup" id="W3XL65">
    <property type="interactions" value="78"/>
</dbReference>
<dbReference type="OMA" id="IGYVTPW"/>
<dbReference type="PANTHER" id="PTHR23501">
    <property type="entry name" value="MAJOR FACILITATOR SUPERFAMILY"/>
    <property type="match status" value="1"/>
</dbReference>
<evidence type="ECO:0000256" key="2">
    <source>
        <dbReference type="ARBA" id="ARBA00022692"/>
    </source>
</evidence>
<name>W3XL65_PESFW</name>
<dbReference type="eggNOG" id="KOG0254">
    <property type="taxonomic scope" value="Eukaryota"/>
</dbReference>
<keyword evidence="3 6" id="KW-1133">Transmembrane helix</keyword>
<dbReference type="InterPro" id="IPR020846">
    <property type="entry name" value="MFS_dom"/>
</dbReference>
<protein>
    <recommendedName>
        <fullName evidence="7">Major facilitator superfamily (MFS) profile domain-containing protein</fullName>
    </recommendedName>
</protein>
<reference evidence="9" key="1">
    <citation type="journal article" date="2015" name="BMC Genomics">
        <title>Genomic and transcriptomic analysis of the endophytic fungus Pestalotiopsis fici reveals its lifestyle and high potential for synthesis of natural products.</title>
        <authorList>
            <person name="Wang X."/>
            <person name="Zhang X."/>
            <person name="Liu L."/>
            <person name="Xiang M."/>
            <person name="Wang W."/>
            <person name="Sun X."/>
            <person name="Che Y."/>
            <person name="Guo L."/>
            <person name="Liu G."/>
            <person name="Guo L."/>
            <person name="Wang C."/>
            <person name="Yin W.B."/>
            <person name="Stadler M."/>
            <person name="Zhang X."/>
            <person name="Liu X."/>
        </authorList>
    </citation>
    <scope>NUCLEOTIDE SEQUENCE [LARGE SCALE GENOMIC DNA]</scope>
    <source>
        <strain evidence="9">W106-1 / CGMCC3.15140</strain>
    </source>
</reference>
<dbReference type="InterPro" id="IPR036259">
    <property type="entry name" value="MFS_trans_sf"/>
</dbReference>
<evidence type="ECO:0000256" key="6">
    <source>
        <dbReference type="SAM" id="Phobius"/>
    </source>
</evidence>
<keyword evidence="4 6" id="KW-0472">Membrane</keyword>
<dbReference type="SUPFAM" id="SSF103473">
    <property type="entry name" value="MFS general substrate transporter"/>
    <property type="match status" value="1"/>
</dbReference>
<dbReference type="KEGG" id="pfy:PFICI_00557"/>
<dbReference type="PANTHER" id="PTHR23501:SF198">
    <property type="entry name" value="AZOLE RESISTANCE PROTEIN 1-RELATED"/>
    <property type="match status" value="1"/>
</dbReference>
<feature type="compositionally biased region" description="Polar residues" evidence="5">
    <location>
        <begin position="27"/>
        <end position="44"/>
    </location>
</feature>
<feature type="transmembrane region" description="Helical" evidence="6">
    <location>
        <begin position="252"/>
        <end position="272"/>
    </location>
</feature>
<feature type="transmembrane region" description="Helical" evidence="6">
    <location>
        <begin position="483"/>
        <end position="501"/>
    </location>
</feature>
<feature type="domain" description="Major facilitator superfamily (MFS) profile" evidence="7">
    <location>
        <begin position="56"/>
        <end position="506"/>
    </location>
</feature>
<gene>
    <name evidence="8" type="ORF">PFICI_00557</name>
</gene>
<dbReference type="EMBL" id="KI912109">
    <property type="protein sequence ID" value="ETS86729.1"/>
    <property type="molecule type" value="Genomic_DNA"/>
</dbReference>
<keyword evidence="9" id="KW-1185">Reference proteome</keyword>
<feature type="region of interest" description="Disordered" evidence="5">
    <location>
        <begin position="1"/>
        <end position="44"/>
    </location>
</feature>
<evidence type="ECO:0000256" key="1">
    <source>
        <dbReference type="ARBA" id="ARBA00004141"/>
    </source>
</evidence>
<dbReference type="Proteomes" id="UP000030651">
    <property type="component" value="Unassembled WGS sequence"/>
</dbReference>
<feature type="transmembrane region" description="Helical" evidence="6">
    <location>
        <begin position="209"/>
        <end position="231"/>
    </location>
</feature>
<dbReference type="RefSeq" id="XP_007827329.1">
    <property type="nucleotide sequence ID" value="XM_007829138.1"/>
</dbReference>
<comment type="subcellular location">
    <subcellularLocation>
        <location evidence="1">Membrane</location>
        <topology evidence="1">Multi-pass membrane protein</topology>
    </subcellularLocation>
</comment>
<dbReference type="Pfam" id="PF07690">
    <property type="entry name" value="MFS_1"/>
    <property type="match status" value="1"/>
</dbReference>
<evidence type="ECO:0000259" key="7">
    <source>
        <dbReference type="PROSITE" id="PS50850"/>
    </source>
</evidence>
<feature type="transmembrane region" description="Helical" evidence="6">
    <location>
        <begin position="179"/>
        <end position="203"/>
    </location>
</feature>
<evidence type="ECO:0000256" key="5">
    <source>
        <dbReference type="SAM" id="MobiDB-lite"/>
    </source>
</evidence>
<accession>W3XL65</accession>
<feature type="transmembrane region" description="Helical" evidence="6">
    <location>
        <begin position="91"/>
        <end position="108"/>
    </location>
</feature>
<dbReference type="GeneID" id="19265570"/>
<dbReference type="OrthoDB" id="10021397at2759"/>
<feature type="transmembrane region" description="Helical" evidence="6">
    <location>
        <begin position="318"/>
        <end position="339"/>
    </location>
</feature>
<dbReference type="InParanoid" id="W3XL65"/>
<sequence length="517" mass="55149">MTVPTDHDVLEAADASTLPDEKKHDTTTQTQADPPSQAGPQQPEQSHLHGLKLVLLITLLYLGIYLVALELTMLSTLVPIMTDQFGNVTNISWYSSAYVLSLCVFTPVGGKLYSQLPVKLVYLSSIGTFSIGLLVSSLARSSPMFIAGRVINGIGAAGQFGGALLLIGPSCRPEIRPVVTAGAFSIVPVGSMTGPIIAGALAARAGWRWCFWMLLFMSGFIIICASLMKLPEKASKPPIRQGLKALPSKIDLVGFVLFASAAVMLLLALTWGGQATISWSSATIIGLLCGGGGATQAIPFFLPLWFQAIKGDSTEESALHILPSLISMVIATMACGSLLRKLRYIPPWAIIGGLITSIGSGLLTTLTPETSTGKWIGYQIVTSFGRGLAFQIPITSVQEFVPPAKHAISITSMNLFMQLGNAVSVSASQTIFNNRLPALLSRYAPEVNTTMVLQAGATQARHLILPEQLPGFLKAYNQAITSIFYLTTSVAILSFLVSFALEWKRLDKAPAKPKSNV</sequence>
<feature type="transmembrane region" description="Helical" evidence="6">
    <location>
        <begin position="53"/>
        <end position="71"/>
    </location>
</feature>
<evidence type="ECO:0000256" key="4">
    <source>
        <dbReference type="ARBA" id="ARBA00023136"/>
    </source>
</evidence>
<dbReference type="PROSITE" id="PS50850">
    <property type="entry name" value="MFS"/>
    <property type="match status" value="1"/>
</dbReference>
<dbReference type="GO" id="GO:0022857">
    <property type="term" value="F:transmembrane transporter activity"/>
    <property type="evidence" value="ECO:0007669"/>
    <property type="project" value="InterPro"/>
</dbReference>
<dbReference type="GO" id="GO:0005886">
    <property type="term" value="C:plasma membrane"/>
    <property type="evidence" value="ECO:0007669"/>
    <property type="project" value="TreeGrafter"/>
</dbReference>